<dbReference type="CDD" id="cd08041">
    <property type="entry name" value="OBF_kDNA_ligase_like"/>
    <property type="match status" value="1"/>
</dbReference>
<dbReference type="OrthoDB" id="411785at2759"/>
<feature type="signal peptide" evidence="6">
    <location>
        <begin position="1"/>
        <end position="18"/>
    </location>
</feature>
<keyword evidence="1 8" id="KW-0436">Ligase</keyword>
<feature type="region of interest" description="Disordered" evidence="5">
    <location>
        <begin position="130"/>
        <end position="153"/>
    </location>
</feature>
<dbReference type="Gene3D" id="2.40.50.140">
    <property type="entry name" value="Nucleic acid-binding proteins"/>
    <property type="match status" value="1"/>
</dbReference>
<sequence>MTMIHLALLSHMVSPSLVQLEEHVLEKLKEIEGLGGESLMLRHLGLVHMRTFYNAEAIVTGYVAGKGKNTGITGVLKCMIASGKTFSVETGLSDKQRRNPPKIGTIIVYCFQELALSGVPRFPSYISEAVDKTEPKDAEVPEHRKPGVKPAEK</sequence>
<proteinExistence type="predicted"/>
<organism evidence="8 9">
    <name type="scientific">Crucibulum laeve</name>
    <dbReference type="NCBI Taxonomy" id="68775"/>
    <lineage>
        <taxon>Eukaryota</taxon>
        <taxon>Fungi</taxon>
        <taxon>Dikarya</taxon>
        <taxon>Basidiomycota</taxon>
        <taxon>Agaricomycotina</taxon>
        <taxon>Agaricomycetes</taxon>
        <taxon>Agaricomycetidae</taxon>
        <taxon>Agaricales</taxon>
        <taxon>Agaricineae</taxon>
        <taxon>Nidulariaceae</taxon>
        <taxon>Crucibulum</taxon>
    </lineage>
</organism>
<keyword evidence="3" id="KW-0227">DNA damage</keyword>
<dbReference type="STRING" id="68775.A0A5C3LLB1"/>
<protein>
    <submittedName>
        <fullName evidence="8">DNA ligase OB-like domain-containing protein</fullName>
    </submittedName>
</protein>
<dbReference type="GO" id="GO:0006260">
    <property type="term" value="P:DNA replication"/>
    <property type="evidence" value="ECO:0007669"/>
    <property type="project" value="UniProtKB-KW"/>
</dbReference>
<keyword evidence="9" id="KW-1185">Reference proteome</keyword>
<feature type="chain" id="PRO_5023021345" evidence="6">
    <location>
        <begin position="19"/>
        <end position="153"/>
    </location>
</feature>
<dbReference type="InterPro" id="IPR050326">
    <property type="entry name" value="NAD_dep_DNA_ligaseB"/>
</dbReference>
<keyword evidence="4" id="KW-0234">DNA repair</keyword>
<reference evidence="8 9" key="1">
    <citation type="journal article" date="2019" name="Nat. Ecol. Evol.">
        <title>Megaphylogeny resolves global patterns of mushroom evolution.</title>
        <authorList>
            <person name="Varga T."/>
            <person name="Krizsan K."/>
            <person name="Foldi C."/>
            <person name="Dima B."/>
            <person name="Sanchez-Garcia M."/>
            <person name="Sanchez-Ramirez S."/>
            <person name="Szollosi G.J."/>
            <person name="Szarkandi J.G."/>
            <person name="Papp V."/>
            <person name="Albert L."/>
            <person name="Andreopoulos W."/>
            <person name="Angelini C."/>
            <person name="Antonin V."/>
            <person name="Barry K.W."/>
            <person name="Bougher N.L."/>
            <person name="Buchanan P."/>
            <person name="Buyck B."/>
            <person name="Bense V."/>
            <person name="Catcheside P."/>
            <person name="Chovatia M."/>
            <person name="Cooper J."/>
            <person name="Damon W."/>
            <person name="Desjardin D."/>
            <person name="Finy P."/>
            <person name="Geml J."/>
            <person name="Haridas S."/>
            <person name="Hughes K."/>
            <person name="Justo A."/>
            <person name="Karasinski D."/>
            <person name="Kautmanova I."/>
            <person name="Kiss B."/>
            <person name="Kocsube S."/>
            <person name="Kotiranta H."/>
            <person name="LaButti K.M."/>
            <person name="Lechner B.E."/>
            <person name="Liimatainen K."/>
            <person name="Lipzen A."/>
            <person name="Lukacs Z."/>
            <person name="Mihaltcheva S."/>
            <person name="Morgado L.N."/>
            <person name="Niskanen T."/>
            <person name="Noordeloos M.E."/>
            <person name="Ohm R.A."/>
            <person name="Ortiz-Santana B."/>
            <person name="Ovrebo C."/>
            <person name="Racz N."/>
            <person name="Riley R."/>
            <person name="Savchenko A."/>
            <person name="Shiryaev A."/>
            <person name="Soop K."/>
            <person name="Spirin V."/>
            <person name="Szebenyi C."/>
            <person name="Tomsovsky M."/>
            <person name="Tulloss R.E."/>
            <person name="Uehling J."/>
            <person name="Grigoriev I.V."/>
            <person name="Vagvolgyi C."/>
            <person name="Papp T."/>
            <person name="Martin F.M."/>
            <person name="Miettinen O."/>
            <person name="Hibbett D.S."/>
            <person name="Nagy L.G."/>
        </authorList>
    </citation>
    <scope>NUCLEOTIDE SEQUENCE [LARGE SCALE GENOMIC DNA]</scope>
    <source>
        <strain evidence="8 9">CBS 166.37</strain>
    </source>
</reference>
<dbReference type="InterPro" id="IPR012340">
    <property type="entry name" value="NA-bd_OB-fold"/>
</dbReference>
<dbReference type="PANTHER" id="PTHR47810:SF1">
    <property type="entry name" value="DNA LIGASE B"/>
    <property type="match status" value="1"/>
</dbReference>
<name>A0A5C3LLB1_9AGAR</name>
<evidence type="ECO:0000256" key="2">
    <source>
        <dbReference type="ARBA" id="ARBA00022705"/>
    </source>
</evidence>
<dbReference type="SUPFAM" id="SSF50249">
    <property type="entry name" value="Nucleic acid-binding proteins"/>
    <property type="match status" value="1"/>
</dbReference>
<evidence type="ECO:0000256" key="6">
    <source>
        <dbReference type="SAM" id="SignalP"/>
    </source>
</evidence>
<evidence type="ECO:0000256" key="5">
    <source>
        <dbReference type="SAM" id="MobiDB-lite"/>
    </source>
</evidence>
<evidence type="ECO:0000256" key="3">
    <source>
        <dbReference type="ARBA" id="ARBA00022763"/>
    </source>
</evidence>
<dbReference type="Proteomes" id="UP000308652">
    <property type="component" value="Unassembled WGS sequence"/>
</dbReference>
<keyword evidence="6" id="KW-0732">Signal</keyword>
<dbReference type="AlphaFoldDB" id="A0A5C3LLB1"/>
<dbReference type="GO" id="GO:0016874">
    <property type="term" value="F:ligase activity"/>
    <property type="evidence" value="ECO:0007669"/>
    <property type="project" value="UniProtKB-KW"/>
</dbReference>
<accession>A0A5C3LLB1</accession>
<feature type="domain" description="DNA ligase OB-like" evidence="7">
    <location>
        <begin position="65"/>
        <end position="126"/>
    </location>
</feature>
<evidence type="ECO:0000256" key="4">
    <source>
        <dbReference type="ARBA" id="ARBA00023204"/>
    </source>
</evidence>
<evidence type="ECO:0000313" key="8">
    <source>
        <dbReference type="EMBL" id="TFK33505.1"/>
    </source>
</evidence>
<evidence type="ECO:0000259" key="7">
    <source>
        <dbReference type="Pfam" id="PF14743"/>
    </source>
</evidence>
<gene>
    <name evidence="8" type="ORF">BDQ12DRAFT_727726</name>
</gene>
<dbReference type="PANTHER" id="PTHR47810">
    <property type="entry name" value="DNA LIGASE"/>
    <property type="match status" value="1"/>
</dbReference>
<dbReference type="EMBL" id="ML213647">
    <property type="protein sequence ID" value="TFK33505.1"/>
    <property type="molecule type" value="Genomic_DNA"/>
</dbReference>
<dbReference type="Pfam" id="PF14743">
    <property type="entry name" value="DNA_ligase_OB_2"/>
    <property type="match status" value="1"/>
</dbReference>
<dbReference type="InterPro" id="IPR029319">
    <property type="entry name" value="DNA_ligase_OB"/>
</dbReference>
<evidence type="ECO:0000313" key="9">
    <source>
        <dbReference type="Proteomes" id="UP000308652"/>
    </source>
</evidence>
<keyword evidence="2" id="KW-0235">DNA replication</keyword>
<dbReference type="GO" id="GO:0006281">
    <property type="term" value="P:DNA repair"/>
    <property type="evidence" value="ECO:0007669"/>
    <property type="project" value="UniProtKB-KW"/>
</dbReference>
<evidence type="ECO:0000256" key="1">
    <source>
        <dbReference type="ARBA" id="ARBA00022598"/>
    </source>
</evidence>